<dbReference type="InterPro" id="IPR045229">
    <property type="entry name" value="TPP_enz"/>
</dbReference>
<dbReference type="InterPro" id="IPR039368">
    <property type="entry name" value="AHAS_TPP"/>
</dbReference>
<dbReference type="Pfam" id="PF02776">
    <property type="entry name" value="TPP_enzyme_N"/>
    <property type="match status" value="1"/>
</dbReference>
<dbReference type="InterPro" id="IPR012001">
    <property type="entry name" value="Thiamin_PyroP_enz_TPP-bd_dom"/>
</dbReference>
<keyword evidence="6" id="KW-0285">Flavoprotein</keyword>
<evidence type="ECO:0000313" key="18">
    <source>
        <dbReference type="EMBL" id="SJM71942.1"/>
    </source>
</evidence>
<dbReference type="UniPathway" id="UPA00047">
    <property type="reaction ID" value="UER00055"/>
</dbReference>
<dbReference type="PANTHER" id="PTHR18968">
    <property type="entry name" value="THIAMINE PYROPHOSPHATE ENZYMES"/>
    <property type="match status" value="1"/>
</dbReference>
<evidence type="ECO:0000256" key="2">
    <source>
        <dbReference type="ARBA" id="ARBA00005025"/>
    </source>
</evidence>
<keyword evidence="5 14" id="KW-0028">Amino-acid biosynthesis</keyword>
<dbReference type="FunFam" id="3.40.50.1220:FF:000008">
    <property type="entry name" value="Acetolactate synthase"/>
    <property type="match status" value="1"/>
</dbReference>
<feature type="domain" description="Thiamine pyrophosphate enzyme N-terminal TPP-binding" evidence="17">
    <location>
        <begin position="42"/>
        <end position="155"/>
    </location>
</feature>
<evidence type="ECO:0000256" key="12">
    <source>
        <dbReference type="ARBA" id="ARBA00023304"/>
    </source>
</evidence>
<dbReference type="SUPFAM" id="SSF52518">
    <property type="entry name" value="Thiamin diphosphate-binding fold (THDP-binding)"/>
    <property type="match status" value="2"/>
</dbReference>
<dbReference type="Gene3D" id="3.40.50.970">
    <property type="match status" value="2"/>
</dbReference>
<dbReference type="GO" id="GO:0005948">
    <property type="term" value="C:acetolactate synthase complex"/>
    <property type="evidence" value="ECO:0007669"/>
    <property type="project" value="TreeGrafter"/>
</dbReference>
<comment type="cofactor">
    <cofactor evidence="14">
        <name>Mg(2+)</name>
        <dbReference type="ChEBI" id="CHEBI:18420"/>
    </cofactor>
    <text evidence="14">Binds 1 Mg(2+) ion per subunit.</text>
</comment>
<dbReference type="InterPro" id="IPR029035">
    <property type="entry name" value="DHS-like_NAD/FAD-binding_dom"/>
</dbReference>
<accession>A0A1R4GVV4</accession>
<dbReference type="UniPathway" id="UPA00049">
    <property type="reaction ID" value="UER00059"/>
</dbReference>
<evidence type="ECO:0000256" key="14">
    <source>
        <dbReference type="RuleBase" id="RU003591"/>
    </source>
</evidence>
<dbReference type="STRING" id="1945521.A1232T_01446"/>
<dbReference type="InterPro" id="IPR012000">
    <property type="entry name" value="Thiamin_PyroP_enz_cen_dom"/>
</dbReference>
<dbReference type="PANTHER" id="PTHR18968:SF13">
    <property type="entry name" value="ACETOLACTATE SYNTHASE CATALYTIC SUBUNIT, MITOCHONDRIAL"/>
    <property type="match status" value="1"/>
</dbReference>
<protein>
    <recommendedName>
        <fullName evidence="4 14">Acetolactate synthase</fullName>
        <ecNumber evidence="4 14">2.2.1.6</ecNumber>
    </recommendedName>
</protein>
<keyword evidence="11 14" id="KW-0786">Thiamine pyrophosphate</keyword>
<dbReference type="GO" id="GO:0009097">
    <property type="term" value="P:isoleucine biosynthetic process"/>
    <property type="evidence" value="ECO:0007669"/>
    <property type="project" value="UniProtKB-UniPathway"/>
</dbReference>
<dbReference type="InterPro" id="IPR029061">
    <property type="entry name" value="THDP-binding"/>
</dbReference>
<comment type="pathway">
    <text evidence="2 14">Amino-acid biosynthesis; L-valine biosynthesis; L-valine from pyruvate: step 1/4.</text>
</comment>
<evidence type="ECO:0000259" key="17">
    <source>
        <dbReference type="Pfam" id="PF02776"/>
    </source>
</evidence>
<dbReference type="GO" id="GO:0009099">
    <property type="term" value="P:L-valine biosynthetic process"/>
    <property type="evidence" value="ECO:0007669"/>
    <property type="project" value="UniProtKB-UniPathway"/>
</dbReference>
<evidence type="ECO:0000259" key="16">
    <source>
        <dbReference type="Pfam" id="PF02775"/>
    </source>
</evidence>
<dbReference type="GO" id="GO:0030976">
    <property type="term" value="F:thiamine pyrophosphate binding"/>
    <property type="evidence" value="ECO:0007669"/>
    <property type="project" value="UniProtKB-UniRule"/>
</dbReference>
<dbReference type="SUPFAM" id="SSF52467">
    <property type="entry name" value="DHS-like NAD/FAD-binding domain"/>
    <property type="match status" value="1"/>
</dbReference>
<dbReference type="GO" id="GO:0050660">
    <property type="term" value="F:flavin adenine dinucleotide binding"/>
    <property type="evidence" value="ECO:0007669"/>
    <property type="project" value="InterPro"/>
</dbReference>
<dbReference type="InterPro" id="IPR012846">
    <property type="entry name" value="Acetolactate_synth_lsu"/>
</dbReference>
<comment type="pathway">
    <text evidence="1 14">Amino-acid biosynthesis; L-isoleucine biosynthesis; L-isoleucine from 2-oxobutanoate: step 1/4.</text>
</comment>
<reference evidence="18 19" key="1">
    <citation type="submission" date="2017-02" db="EMBL/GenBank/DDBJ databases">
        <authorList>
            <person name="Peterson S.W."/>
        </authorList>
    </citation>
    <scope>NUCLEOTIDE SEQUENCE [LARGE SCALE GENOMIC DNA]</scope>
    <source>
        <strain evidence="18">Psychrobacter_piechaudii</strain>
    </source>
</reference>
<organism evidence="18 19">
    <name type="scientific">Psychrobacter piechaudii</name>
    <dbReference type="NCBI Taxonomy" id="1945521"/>
    <lineage>
        <taxon>Bacteria</taxon>
        <taxon>Pseudomonadati</taxon>
        <taxon>Pseudomonadota</taxon>
        <taxon>Gammaproteobacteria</taxon>
        <taxon>Moraxellales</taxon>
        <taxon>Moraxellaceae</taxon>
        <taxon>Psychrobacter</taxon>
    </lineage>
</organism>
<keyword evidence="12 14" id="KW-0100">Branched-chain amino acid biosynthesis</keyword>
<dbReference type="Gene3D" id="3.40.50.1220">
    <property type="entry name" value="TPP-binding domain"/>
    <property type="match status" value="1"/>
</dbReference>
<evidence type="ECO:0000256" key="4">
    <source>
        <dbReference type="ARBA" id="ARBA00013145"/>
    </source>
</evidence>
<comment type="catalytic activity">
    <reaction evidence="13 14">
        <text>2 pyruvate + H(+) = (2S)-2-acetolactate + CO2</text>
        <dbReference type="Rhea" id="RHEA:25249"/>
        <dbReference type="ChEBI" id="CHEBI:15361"/>
        <dbReference type="ChEBI" id="CHEBI:15378"/>
        <dbReference type="ChEBI" id="CHEBI:16526"/>
        <dbReference type="ChEBI" id="CHEBI:58476"/>
        <dbReference type="EC" id="2.2.1.6"/>
    </reaction>
</comment>
<comment type="similarity">
    <text evidence="3 14">Belongs to the TPP enzyme family.</text>
</comment>
<keyword evidence="7 14" id="KW-0808">Transferase</keyword>
<proteinExistence type="inferred from homology"/>
<dbReference type="AlphaFoldDB" id="A0A1R4GVV4"/>
<evidence type="ECO:0000256" key="10">
    <source>
        <dbReference type="ARBA" id="ARBA00022842"/>
    </source>
</evidence>
<evidence type="ECO:0000256" key="9">
    <source>
        <dbReference type="ARBA" id="ARBA00022827"/>
    </source>
</evidence>
<dbReference type="Pfam" id="PF02775">
    <property type="entry name" value="TPP_enzyme_C"/>
    <property type="match status" value="1"/>
</dbReference>
<keyword evidence="8 14" id="KW-0479">Metal-binding</keyword>
<dbReference type="InterPro" id="IPR011766">
    <property type="entry name" value="TPP_enzyme_TPP-bd"/>
</dbReference>
<comment type="cofactor">
    <cofactor evidence="14">
        <name>thiamine diphosphate</name>
        <dbReference type="ChEBI" id="CHEBI:58937"/>
    </cofactor>
    <text evidence="14">Binds 1 thiamine pyrophosphate per subunit.</text>
</comment>
<keyword evidence="9" id="KW-0274">FAD</keyword>
<evidence type="ECO:0000313" key="19">
    <source>
        <dbReference type="Proteomes" id="UP000188357"/>
    </source>
</evidence>
<name>A0A1R4GVV4_9GAMM</name>
<feature type="domain" description="Thiamine pyrophosphate enzyme TPP-binding" evidence="16">
    <location>
        <begin position="432"/>
        <end position="581"/>
    </location>
</feature>
<evidence type="ECO:0000256" key="7">
    <source>
        <dbReference type="ARBA" id="ARBA00022679"/>
    </source>
</evidence>
<feature type="domain" description="Thiamine pyrophosphate enzyme central" evidence="15">
    <location>
        <begin position="233"/>
        <end position="367"/>
    </location>
</feature>
<dbReference type="NCBIfam" id="TIGR00118">
    <property type="entry name" value="acolac_lg"/>
    <property type="match status" value="1"/>
</dbReference>
<keyword evidence="19" id="KW-1185">Reference proteome</keyword>
<evidence type="ECO:0000256" key="8">
    <source>
        <dbReference type="ARBA" id="ARBA00022723"/>
    </source>
</evidence>
<dbReference type="GO" id="GO:0000287">
    <property type="term" value="F:magnesium ion binding"/>
    <property type="evidence" value="ECO:0007669"/>
    <property type="project" value="UniProtKB-UniRule"/>
</dbReference>
<sequence length="610" mass="67205">MTVTQTTQSPNMTGHTQTAHAAINFGKKRELLENGDGPIMLSGGEMLVQSLIDEGVEYIFGYPGGAVLHIYDAIFKQDAIEHILVRHEQAAGHMADAYSRRTGKTGVVLATSGPGATNTVTAIATAFMDSIPMVIISGQVPKHLIGDDAFQETDMVGVSRPIVKHSFQVRHASEIPEIIKKAFYIAQSGRPGPVVIDIPKDTTAPHEKFEYNYPESVNLRSYQPSVKGHSGQIKKAIETLLAAKRPILYSGGGVILGNAHEELTKLARQLNLPVTNTLMGLGAFPGSDRQFVGMLGMHGTYEANMTMHHADVILAVGARFDDRVTNDVKKFCPSATIIHIDIDPASISKTINADIPIVGDVKSVLTDMLQLLEGDDKQLDQPALLDWWSQINEWRKRHGLRYDTSTDNGMKPQAVVEKLYEVTNGNAIITSDVGQHQMFAALYYKYNEPRQWLNSGGLGTMGVGLPYAMAVKLVEPERDVVCITGEGSIQMNIQELSTCFQYGLPVKILCLNNAQLGMVKQWQDMLYEGRHASSYMESLPDFVKLAESYGHVGIKITDPAKLDEQLAEAMAMKDKLVFIDVYVDRNEHVYPMQVAGQSMRDMWLSKGERT</sequence>
<dbReference type="EC" id="2.2.1.6" evidence="4 14"/>
<evidence type="ECO:0000259" key="15">
    <source>
        <dbReference type="Pfam" id="PF00205"/>
    </source>
</evidence>
<evidence type="ECO:0000256" key="13">
    <source>
        <dbReference type="ARBA" id="ARBA00048670"/>
    </source>
</evidence>
<dbReference type="FunFam" id="3.40.50.970:FF:000007">
    <property type="entry name" value="Acetolactate synthase"/>
    <property type="match status" value="1"/>
</dbReference>
<keyword evidence="10 14" id="KW-0460">Magnesium</keyword>
<evidence type="ECO:0000256" key="6">
    <source>
        <dbReference type="ARBA" id="ARBA00022630"/>
    </source>
</evidence>
<dbReference type="FunFam" id="3.40.50.970:FF:000016">
    <property type="entry name" value="Acetolactate synthase"/>
    <property type="match status" value="1"/>
</dbReference>
<dbReference type="GO" id="GO:0003984">
    <property type="term" value="F:acetolactate synthase activity"/>
    <property type="evidence" value="ECO:0007669"/>
    <property type="project" value="UniProtKB-EC"/>
</dbReference>
<evidence type="ECO:0000256" key="3">
    <source>
        <dbReference type="ARBA" id="ARBA00007812"/>
    </source>
</evidence>
<dbReference type="Pfam" id="PF00205">
    <property type="entry name" value="TPP_enzyme_M"/>
    <property type="match status" value="1"/>
</dbReference>
<evidence type="ECO:0000256" key="1">
    <source>
        <dbReference type="ARBA" id="ARBA00004974"/>
    </source>
</evidence>
<dbReference type="EMBL" id="FUGE01000144">
    <property type="protein sequence ID" value="SJM71942.1"/>
    <property type="molecule type" value="Genomic_DNA"/>
</dbReference>
<dbReference type="CDD" id="cd07035">
    <property type="entry name" value="TPP_PYR_POX_like"/>
    <property type="match status" value="1"/>
</dbReference>
<gene>
    <name evidence="18" type="primary">ilvI</name>
    <name evidence="18" type="ORF">A1232T_01446</name>
</gene>
<evidence type="ECO:0000256" key="5">
    <source>
        <dbReference type="ARBA" id="ARBA00022605"/>
    </source>
</evidence>
<evidence type="ECO:0000256" key="11">
    <source>
        <dbReference type="ARBA" id="ARBA00023052"/>
    </source>
</evidence>
<dbReference type="NCBIfam" id="NF005058">
    <property type="entry name" value="PRK06466.1"/>
    <property type="match status" value="1"/>
</dbReference>
<dbReference type="Proteomes" id="UP000188357">
    <property type="component" value="Unassembled WGS sequence"/>
</dbReference>
<dbReference type="CDD" id="cd02015">
    <property type="entry name" value="TPP_AHAS"/>
    <property type="match status" value="1"/>
</dbReference>